<dbReference type="EMBL" id="KZ613900">
    <property type="protein sequence ID" value="PMD52573.1"/>
    <property type="molecule type" value="Genomic_DNA"/>
</dbReference>
<keyword evidence="3" id="KW-1185">Reference proteome</keyword>
<gene>
    <name evidence="2" type="ORF">K444DRAFT_216098</name>
</gene>
<dbReference type="InParanoid" id="A0A2J6SPC5"/>
<dbReference type="AlphaFoldDB" id="A0A2J6SPC5"/>
<name>A0A2J6SPC5_9HELO</name>
<feature type="compositionally biased region" description="Polar residues" evidence="1">
    <location>
        <begin position="350"/>
        <end position="362"/>
    </location>
</feature>
<dbReference type="Proteomes" id="UP000235371">
    <property type="component" value="Unassembled WGS sequence"/>
</dbReference>
<accession>A0A2J6SPC5</accession>
<feature type="region of interest" description="Disordered" evidence="1">
    <location>
        <begin position="1"/>
        <end position="163"/>
    </location>
</feature>
<evidence type="ECO:0000256" key="1">
    <source>
        <dbReference type="SAM" id="MobiDB-lite"/>
    </source>
</evidence>
<feature type="compositionally biased region" description="Polar residues" evidence="1">
    <location>
        <begin position="323"/>
        <end position="334"/>
    </location>
</feature>
<dbReference type="GeneID" id="36579206"/>
<sequence>MNEVVRNTERSTGTQSGGASSSPVPPTNTQRERPASREQRVIVPRGQSPRPPRNVGASSPGDRRLSSKAESPGSSSIMDNGQDEGDGKATAANTGDSSGDVNGDDQGLSNGFVPRRIYEINQKETISDQDPDTSAAMNKGKGKSRVEDSEDVSDDSDEDSVIGEVKEIERLLEGEAKRNAKFQKQVNKRKHNMDDINARQAEVRKNLVSGTLTGAERQELLDAYETLETAYELAEKVNARLAEKLTAASIEIRGLEKRLGEVTEALRRQKKKGTGLQMLLDELQDRLEMTEAEREGYKRELETTKEDRDRYKRAFEALKETDSSTPTGSEVSSKTPEDSPAQGPAGSGTGPESQPHAAQTEQANRDGSPHGTIKNSEIGAPITKTSTGSSGKHSHHRRSWEVVAQSVRTHEYGSAVVPGGKVVKRETSTLLKPEKARDKKSSSSRSQKKTRRASKNSP</sequence>
<evidence type="ECO:0000313" key="3">
    <source>
        <dbReference type="Proteomes" id="UP000235371"/>
    </source>
</evidence>
<dbReference type="OrthoDB" id="10517088at2759"/>
<evidence type="ECO:0000313" key="2">
    <source>
        <dbReference type="EMBL" id="PMD52573.1"/>
    </source>
</evidence>
<feature type="compositionally biased region" description="Polar residues" evidence="1">
    <location>
        <begin position="68"/>
        <end position="79"/>
    </location>
</feature>
<protein>
    <submittedName>
        <fullName evidence="2">Uncharacterized protein</fullName>
    </submittedName>
</protein>
<reference evidence="2 3" key="1">
    <citation type="submission" date="2016-04" db="EMBL/GenBank/DDBJ databases">
        <title>A degradative enzymes factory behind the ericoid mycorrhizal symbiosis.</title>
        <authorList>
            <consortium name="DOE Joint Genome Institute"/>
            <person name="Martino E."/>
            <person name="Morin E."/>
            <person name="Grelet G."/>
            <person name="Kuo A."/>
            <person name="Kohler A."/>
            <person name="Daghino S."/>
            <person name="Barry K."/>
            <person name="Choi C."/>
            <person name="Cichocki N."/>
            <person name="Clum A."/>
            <person name="Copeland A."/>
            <person name="Hainaut M."/>
            <person name="Haridas S."/>
            <person name="Labutti K."/>
            <person name="Lindquist E."/>
            <person name="Lipzen A."/>
            <person name="Khouja H.-R."/>
            <person name="Murat C."/>
            <person name="Ohm R."/>
            <person name="Olson A."/>
            <person name="Spatafora J."/>
            <person name="Veneault-Fourrey C."/>
            <person name="Henrissat B."/>
            <person name="Grigoriev I."/>
            <person name="Martin F."/>
            <person name="Perotto S."/>
        </authorList>
    </citation>
    <scope>NUCLEOTIDE SEQUENCE [LARGE SCALE GENOMIC DNA]</scope>
    <source>
        <strain evidence="2 3">E</strain>
    </source>
</reference>
<feature type="compositionally biased region" description="Polar residues" evidence="1">
    <location>
        <begin position="91"/>
        <end position="100"/>
    </location>
</feature>
<feature type="compositionally biased region" description="Basic residues" evidence="1">
    <location>
        <begin position="446"/>
        <end position="458"/>
    </location>
</feature>
<feature type="region of interest" description="Disordered" evidence="1">
    <location>
        <begin position="294"/>
        <end position="458"/>
    </location>
</feature>
<dbReference type="RefSeq" id="XP_024729477.1">
    <property type="nucleotide sequence ID" value="XM_024871124.1"/>
</dbReference>
<feature type="compositionally biased region" description="Basic and acidic residues" evidence="1">
    <location>
        <begin position="30"/>
        <end position="40"/>
    </location>
</feature>
<proteinExistence type="predicted"/>
<feature type="compositionally biased region" description="Basic and acidic residues" evidence="1">
    <location>
        <begin position="116"/>
        <end position="126"/>
    </location>
</feature>
<feature type="compositionally biased region" description="Basic and acidic residues" evidence="1">
    <location>
        <begin position="423"/>
        <end position="441"/>
    </location>
</feature>
<feature type="compositionally biased region" description="Basic and acidic residues" evidence="1">
    <location>
        <begin position="294"/>
        <end position="322"/>
    </location>
</feature>
<feature type="compositionally biased region" description="Low complexity" evidence="1">
    <location>
        <begin position="11"/>
        <end position="22"/>
    </location>
</feature>
<feature type="compositionally biased region" description="Acidic residues" evidence="1">
    <location>
        <begin position="148"/>
        <end position="161"/>
    </location>
</feature>
<organism evidence="2 3">
    <name type="scientific">Hyaloscypha bicolor E</name>
    <dbReference type="NCBI Taxonomy" id="1095630"/>
    <lineage>
        <taxon>Eukaryota</taxon>
        <taxon>Fungi</taxon>
        <taxon>Dikarya</taxon>
        <taxon>Ascomycota</taxon>
        <taxon>Pezizomycotina</taxon>
        <taxon>Leotiomycetes</taxon>
        <taxon>Helotiales</taxon>
        <taxon>Hyaloscyphaceae</taxon>
        <taxon>Hyaloscypha</taxon>
        <taxon>Hyaloscypha bicolor</taxon>
    </lineage>
</organism>